<sequence length="125" mass="14260">MINSANPRIVKKLSVKAKDYFKGLPIEYSHASSVCTVYGKLVVGTPIVRFAVHDCGEPEIVCLWSLLKSFFVNTQARFVYSGEQWLWGKKPTPENVMTWAYWEQGSIDKLIPTLPILYVKADLYE</sequence>
<dbReference type="RefSeq" id="WP_065208036.1">
    <property type="nucleotide sequence ID" value="NZ_JABJXE010000011.1"/>
</dbReference>
<keyword evidence="2" id="KW-1185">Reference proteome</keyword>
<dbReference type="AlphaFoldDB" id="A0A2N4UPM0"/>
<proteinExistence type="predicted"/>
<dbReference type="EMBL" id="NPIB01000021">
    <property type="protein sequence ID" value="PLC56958.1"/>
    <property type="molecule type" value="Genomic_DNA"/>
</dbReference>
<dbReference type="Proteomes" id="UP000234420">
    <property type="component" value="Unassembled WGS sequence"/>
</dbReference>
<name>A0A2N4UPM0_9GAMM</name>
<accession>A0A2N4UPM0</accession>
<organism evidence="1 2">
    <name type="scientific">Photobacterium carnosum</name>
    <dbReference type="NCBI Taxonomy" id="2023717"/>
    <lineage>
        <taxon>Bacteria</taxon>
        <taxon>Pseudomonadati</taxon>
        <taxon>Pseudomonadota</taxon>
        <taxon>Gammaproteobacteria</taxon>
        <taxon>Vibrionales</taxon>
        <taxon>Vibrionaceae</taxon>
        <taxon>Photobacterium</taxon>
    </lineage>
</organism>
<comment type="caution">
    <text evidence="1">The sequence shown here is derived from an EMBL/GenBank/DDBJ whole genome shotgun (WGS) entry which is preliminary data.</text>
</comment>
<gene>
    <name evidence="1" type="ORF">CIK00_15190</name>
</gene>
<evidence type="ECO:0000313" key="1">
    <source>
        <dbReference type="EMBL" id="PLC56958.1"/>
    </source>
</evidence>
<protein>
    <submittedName>
        <fullName evidence="1">Uncharacterized protein</fullName>
    </submittedName>
</protein>
<evidence type="ECO:0000313" key="2">
    <source>
        <dbReference type="Proteomes" id="UP000234420"/>
    </source>
</evidence>
<reference evidence="1 2" key="1">
    <citation type="journal article" date="2018" name="Syst. Appl. Microbiol.">
        <title>Photobacterium carnosum sp. nov., isolated from spoiled modified atmosphere packaged poultry meat.</title>
        <authorList>
            <person name="Hilgarth M."/>
            <person name="Fuertes S."/>
            <person name="Ehrmann M."/>
            <person name="Vogel R.F."/>
        </authorList>
    </citation>
    <scope>NUCLEOTIDE SEQUENCE [LARGE SCALE GENOMIC DNA]</scope>
    <source>
        <strain evidence="1 2">TMW 2.2021</strain>
    </source>
</reference>